<feature type="domain" description="Bacteriophage Mu GpT" evidence="1">
    <location>
        <begin position="10"/>
        <end position="295"/>
    </location>
</feature>
<evidence type="ECO:0000259" key="1">
    <source>
        <dbReference type="Pfam" id="PF10124"/>
    </source>
</evidence>
<proteinExistence type="predicted"/>
<sequence>MIINRATLLAANTGFKVIFNNAFSAAASDYEKLAMVVPSSTAQETYAWLGSTTRFREWVGDRVIQNLGTHDFTIKNKSFEATIGVSRDTIEDDSIGVYTPLFQQLGQEAKTHPDELVFALLKAGFATKCYDGQYFFDTDHPVIGADGAVVSVSNMQAGSGAPWYLLDATKAVKPIIFQKRRDYQFIAMDQLTDEAVFSRKEFRYGVDARANVGFGLWQVAYASKADLTADNLNAAIAAMQSLKGDNGKPLNIRPSLLVVPPQLRAKALTLVKAETIESTTNINRDVVDVLSTSWLA</sequence>
<reference evidence="2" key="1">
    <citation type="submission" date="2016-04" db="EMBL/GenBank/DDBJ databases">
        <authorList>
            <person name="Evans L.H."/>
            <person name="Alamgir A."/>
            <person name="Owens N."/>
            <person name="Weber N.D."/>
            <person name="Virtaneva K."/>
            <person name="Barbian K."/>
            <person name="Babar A."/>
            <person name="Rosenke K."/>
        </authorList>
    </citation>
    <scope>NUCLEOTIDE SEQUENCE</scope>
    <source>
        <strain evidence="2">86</strain>
    </source>
</reference>
<dbReference type="AlphaFoldDB" id="A0A212KMY9"/>
<organism evidence="2">
    <name type="scientific">uncultured Alphaproteobacteria bacterium</name>
    <dbReference type="NCBI Taxonomy" id="91750"/>
    <lineage>
        <taxon>Bacteria</taxon>
        <taxon>Pseudomonadati</taxon>
        <taxon>Pseudomonadota</taxon>
        <taxon>Alphaproteobacteria</taxon>
        <taxon>environmental samples</taxon>
    </lineage>
</organism>
<dbReference type="EMBL" id="FLUO01000004">
    <property type="protein sequence ID" value="SBW13039.1"/>
    <property type="molecule type" value="Genomic_DNA"/>
</dbReference>
<accession>A0A212KMY9</accession>
<dbReference type="Pfam" id="PF10124">
    <property type="entry name" value="Mu-like_gpT"/>
    <property type="match status" value="1"/>
</dbReference>
<evidence type="ECO:0000313" key="2">
    <source>
        <dbReference type="EMBL" id="SBW13039.1"/>
    </source>
</evidence>
<protein>
    <submittedName>
        <fullName evidence="2">Major head subunit</fullName>
    </submittedName>
</protein>
<name>A0A212KMY9_9PROT</name>
<gene>
    <name evidence="2" type="primary">T</name>
    <name evidence="2" type="ORF">KL86APRO_40061</name>
</gene>
<dbReference type="InterPro" id="IPR018774">
    <property type="entry name" value="Phage_Mu_GpT"/>
</dbReference>